<comment type="caution">
    <text evidence="2">The sequence shown here is derived from an EMBL/GenBank/DDBJ whole genome shotgun (WGS) entry which is preliminary data.</text>
</comment>
<evidence type="ECO:0000259" key="1">
    <source>
        <dbReference type="Pfam" id="PF01370"/>
    </source>
</evidence>
<name>A0A8I2ZDI9_VERLO</name>
<dbReference type="Pfam" id="PF01370">
    <property type="entry name" value="Epimerase"/>
    <property type="match status" value="1"/>
</dbReference>
<accession>A0A8I2ZDI9</accession>
<feature type="domain" description="NAD-dependent epimerase/dehydratase" evidence="1">
    <location>
        <begin position="4"/>
        <end position="64"/>
    </location>
</feature>
<evidence type="ECO:0000313" key="3">
    <source>
        <dbReference type="Proteomes" id="UP000689129"/>
    </source>
</evidence>
<gene>
    <name evidence="2" type="ORF">HYQ45_018975</name>
</gene>
<dbReference type="Proteomes" id="UP000689129">
    <property type="component" value="Unassembled WGS sequence"/>
</dbReference>
<proteinExistence type="predicted"/>
<dbReference type="EMBL" id="JAEMWZ010000305">
    <property type="protein sequence ID" value="KAG7126358.1"/>
    <property type="molecule type" value="Genomic_DNA"/>
</dbReference>
<organism evidence="2 3">
    <name type="scientific">Verticillium longisporum</name>
    <name type="common">Verticillium dahliae var. longisporum</name>
    <dbReference type="NCBI Taxonomy" id="100787"/>
    <lineage>
        <taxon>Eukaryota</taxon>
        <taxon>Fungi</taxon>
        <taxon>Dikarya</taxon>
        <taxon>Ascomycota</taxon>
        <taxon>Pezizomycotina</taxon>
        <taxon>Sordariomycetes</taxon>
        <taxon>Hypocreomycetidae</taxon>
        <taxon>Glomerellales</taxon>
        <taxon>Plectosphaerellaceae</taxon>
        <taxon>Verticillium</taxon>
    </lineage>
</organism>
<dbReference type="InterPro" id="IPR001509">
    <property type="entry name" value="Epimerase_deHydtase"/>
</dbReference>
<reference evidence="2" key="1">
    <citation type="journal article" date="2021" name="Mol. Plant Pathol.">
        <title>A 20-kb lineage-specific genomic region tames virulence in pathogenic amphidiploid Verticillium longisporum.</title>
        <authorList>
            <person name="Harting R."/>
            <person name="Starke J."/>
            <person name="Kusch H."/>
            <person name="Poggeler S."/>
            <person name="Maurus I."/>
            <person name="Schluter R."/>
            <person name="Landesfeind M."/>
            <person name="Bulla I."/>
            <person name="Nowrousian M."/>
            <person name="de Jonge R."/>
            <person name="Stahlhut G."/>
            <person name="Hoff K.J."/>
            <person name="Asshauer K.P."/>
            <person name="Thurmer A."/>
            <person name="Stanke M."/>
            <person name="Daniel R."/>
            <person name="Morgenstern B."/>
            <person name="Thomma B.P.H.J."/>
            <person name="Kronstad J.W."/>
            <person name="Braus-Stromeyer S.A."/>
            <person name="Braus G.H."/>
        </authorList>
    </citation>
    <scope>NUCLEOTIDE SEQUENCE</scope>
    <source>
        <strain evidence="2">Vl32</strain>
    </source>
</reference>
<sequence length="86" mass="9202">MVNVAILGGTGHVGRTVVEALKEHPSHFVIILGRKNDKVSQSQANAIEAADRSKTTKRFIASNWATPADPSKVDSILDRALGPRAI</sequence>
<dbReference type="AlphaFoldDB" id="A0A8I2ZDI9"/>
<dbReference type="OrthoDB" id="419598at2759"/>
<protein>
    <recommendedName>
        <fullName evidence="1">NAD-dependent epimerase/dehydratase domain-containing protein</fullName>
    </recommendedName>
</protein>
<evidence type="ECO:0000313" key="2">
    <source>
        <dbReference type="EMBL" id="KAG7126358.1"/>
    </source>
</evidence>